<dbReference type="InterPro" id="IPR004360">
    <property type="entry name" value="Glyas_Fos-R_dOase_dom"/>
</dbReference>
<dbReference type="Gene3D" id="3.30.720.120">
    <property type="match status" value="1"/>
</dbReference>
<dbReference type="PROSITE" id="PS51819">
    <property type="entry name" value="VOC"/>
    <property type="match status" value="1"/>
</dbReference>
<evidence type="ECO:0000313" key="3">
    <source>
        <dbReference type="Proteomes" id="UP001254257"/>
    </source>
</evidence>
<dbReference type="EMBL" id="JAWDID010000009">
    <property type="protein sequence ID" value="MDU0339892.1"/>
    <property type="molecule type" value="Genomic_DNA"/>
</dbReference>
<proteinExistence type="predicted"/>
<organism evidence="2 3">
    <name type="scientific">Bosea rubneri</name>
    <dbReference type="NCBI Taxonomy" id="3075434"/>
    <lineage>
        <taxon>Bacteria</taxon>
        <taxon>Pseudomonadati</taxon>
        <taxon>Pseudomonadota</taxon>
        <taxon>Alphaproteobacteria</taxon>
        <taxon>Hyphomicrobiales</taxon>
        <taxon>Boseaceae</taxon>
        <taxon>Bosea</taxon>
    </lineage>
</organism>
<dbReference type="InterPro" id="IPR029068">
    <property type="entry name" value="Glyas_Bleomycin-R_OHBP_Dase"/>
</dbReference>
<dbReference type="PANTHER" id="PTHR34109">
    <property type="entry name" value="BNAUNNG04460D PROTEIN-RELATED"/>
    <property type="match status" value="1"/>
</dbReference>
<gene>
    <name evidence="2" type="ORF">RKE40_08370</name>
</gene>
<evidence type="ECO:0000313" key="2">
    <source>
        <dbReference type="EMBL" id="MDU0339892.1"/>
    </source>
</evidence>
<dbReference type="Gene3D" id="3.30.720.110">
    <property type="match status" value="1"/>
</dbReference>
<accession>A0ABU3S544</accession>
<dbReference type="Pfam" id="PF00903">
    <property type="entry name" value="Glyoxalase"/>
    <property type="match status" value="1"/>
</dbReference>
<reference evidence="2 3" key="1">
    <citation type="submission" date="2023-09" db="EMBL/GenBank/DDBJ databases">
        <title>Whole genome shotgun sequencing (WGS) of Bosea sp. ZW T0_25, isolated from stored onions (Allium cepa).</title>
        <authorList>
            <person name="Stoll D.A."/>
            <person name="Huch M."/>
        </authorList>
    </citation>
    <scope>NUCLEOTIDE SEQUENCE [LARGE SCALE GENOMIC DNA]</scope>
    <source>
        <strain evidence="2 3">ZW T0_25</strain>
    </source>
</reference>
<dbReference type="SUPFAM" id="SSF54593">
    <property type="entry name" value="Glyoxalase/Bleomycin resistance protein/Dihydroxybiphenyl dioxygenase"/>
    <property type="match status" value="1"/>
</dbReference>
<keyword evidence="3" id="KW-1185">Reference proteome</keyword>
<dbReference type="PANTHER" id="PTHR34109:SF1">
    <property type="entry name" value="VOC DOMAIN-CONTAINING PROTEIN"/>
    <property type="match status" value="1"/>
</dbReference>
<feature type="domain" description="VOC" evidence="1">
    <location>
        <begin position="5"/>
        <end position="132"/>
    </location>
</feature>
<evidence type="ECO:0000259" key="1">
    <source>
        <dbReference type="PROSITE" id="PS51819"/>
    </source>
</evidence>
<protein>
    <submittedName>
        <fullName evidence="2">VOC family protein</fullName>
    </submittedName>
</protein>
<dbReference type="Proteomes" id="UP001254257">
    <property type="component" value="Unassembled WGS sequence"/>
</dbReference>
<comment type="caution">
    <text evidence="2">The sequence shown here is derived from an EMBL/GenBank/DDBJ whole genome shotgun (WGS) entry which is preliminary data.</text>
</comment>
<sequence>MSQPAAIYFGLRYRDAVKMVDWLVEAFGFEKHAVFLSEDGSKVVHAELRLGAGIVMFGSGEGTDFARLVKTPSELGGTTASPYIATDDIDARCERARKAGAEIVLGPTDTSYGSRDFICRDPEGHVWCFGTYRPSAAPLTPLPASAAP</sequence>
<dbReference type="InterPro" id="IPR037523">
    <property type="entry name" value="VOC_core"/>
</dbReference>
<dbReference type="RefSeq" id="WP_316017776.1">
    <property type="nucleotide sequence ID" value="NZ_JAWDID010000009.1"/>
</dbReference>
<name>A0ABU3S544_9HYPH</name>